<dbReference type="InterPro" id="IPR011989">
    <property type="entry name" value="ARM-like"/>
</dbReference>
<sequence length="333" mass="34968">MPRSRHDHFPRSDEARRRRRHAAASALDAAWRAGDLAPDGLLAAMRAQEAATPETAIAALAPWLADIGWLRARLGEALGLLAADAFARPPLRPVGGGALGGLLLAEAGAIRMTLLLRPFDAAAHEAAPTALFVPGRSVTRILADGGAMLRFHRVAVSAAEEAGAFTAAGASPCRSTDPRPLRAGETIRLDSARETFGLSGGSGDVLMLQLAIQPPSPLPIRAYDVASGRLVHVSASRRDSSFRQMALALLRAMRRTDAAPLFAAEAASEDFAARWNAMRELIALDSVAARAPLARMAAADPHPEVRAAAAATLELYPSPPACGRGSEACELVR</sequence>
<dbReference type="KEGG" id="sgi:SGRAN_3530"/>
<organism evidence="1 2">
    <name type="scientific">Sphingopyxis granuli</name>
    <dbReference type="NCBI Taxonomy" id="267128"/>
    <lineage>
        <taxon>Bacteria</taxon>
        <taxon>Pseudomonadati</taxon>
        <taxon>Pseudomonadota</taxon>
        <taxon>Alphaproteobacteria</taxon>
        <taxon>Sphingomonadales</taxon>
        <taxon>Sphingomonadaceae</taxon>
        <taxon>Sphingopyxis</taxon>
    </lineage>
</organism>
<evidence type="ECO:0000313" key="2">
    <source>
        <dbReference type="Proteomes" id="UP000058599"/>
    </source>
</evidence>
<gene>
    <name evidence="1" type="ORF">SGRAN_3530</name>
</gene>
<dbReference type="SUPFAM" id="SSF48371">
    <property type="entry name" value="ARM repeat"/>
    <property type="match status" value="1"/>
</dbReference>
<keyword evidence="2" id="KW-1185">Reference proteome</keyword>
<protein>
    <recommendedName>
        <fullName evidence="3">HEAT repeat domain-containing protein</fullName>
    </recommendedName>
</protein>
<evidence type="ECO:0000313" key="1">
    <source>
        <dbReference type="EMBL" id="AMG75872.1"/>
    </source>
</evidence>
<name>A0AA86GTE7_9SPHN</name>
<dbReference type="Gene3D" id="1.25.10.10">
    <property type="entry name" value="Leucine-rich Repeat Variant"/>
    <property type="match status" value="1"/>
</dbReference>
<accession>A0AA86GTE7</accession>
<evidence type="ECO:0008006" key="3">
    <source>
        <dbReference type="Google" id="ProtNLM"/>
    </source>
</evidence>
<reference evidence="1 2" key="1">
    <citation type="journal article" date="2016" name="BMC Genomics">
        <title>Genomic analysis of the nitrate-respiring Sphingopyxis granuli (formerly Sphingomonas macrogoltabida) strain TFA.</title>
        <authorList>
            <person name="Garcia-Romero I."/>
            <person name="Perez-Pulido A.J."/>
            <person name="Gonzalez-Flores Y.E."/>
            <person name="Reyes-Ramirez F."/>
            <person name="Santero E."/>
            <person name="Floriano B."/>
        </authorList>
    </citation>
    <scope>NUCLEOTIDE SEQUENCE [LARGE SCALE GENOMIC DNA]</scope>
    <source>
        <strain evidence="1 2">TFA</strain>
    </source>
</reference>
<proteinExistence type="predicted"/>
<dbReference type="AlphaFoldDB" id="A0AA86GTE7"/>
<dbReference type="Proteomes" id="UP000058599">
    <property type="component" value="Chromosome"/>
</dbReference>
<dbReference type="InterPro" id="IPR016024">
    <property type="entry name" value="ARM-type_fold"/>
</dbReference>
<dbReference type="EMBL" id="CP012199">
    <property type="protein sequence ID" value="AMG75872.1"/>
    <property type="molecule type" value="Genomic_DNA"/>
</dbReference>